<accession>A0A0G0JCS1</accession>
<evidence type="ECO:0000313" key="1">
    <source>
        <dbReference type="EMBL" id="KKQ34579.1"/>
    </source>
</evidence>
<dbReference type="Proteomes" id="UP000034852">
    <property type="component" value="Unassembled WGS sequence"/>
</dbReference>
<name>A0A0G0JCS1_9BACT</name>
<reference evidence="1 2" key="1">
    <citation type="journal article" date="2015" name="Nature">
        <title>rRNA introns, odd ribosomes, and small enigmatic genomes across a large radiation of phyla.</title>
        <authorList>
            <person name="Brown C.T."/>
            <person name="Hug L.A."/>
            <person name="Thomas B.C."/>
            <person name="Sharon I."/>
            <person name="Castelle C.J."/>
            <person name="Singh A."/>
            <person name="Wilkins M.J."/>
            <person name="Williams K.H."/>
            <person name="Banfield J.F."/>
        </authorList>
    </citation>
    <scope>NUCLEOTIDE SEQUENCE [LARGE SCALE GENOMIC DNA]</scope>
</reference>
<protein>
    <submittedName>
        <fullName evidence="1">Uncharacterized protein</fullName>
    </submittedName>
</protein>
<dbReference type="AlphaFoldDB" id="A0A0G0JCS1"/>
<evidence type="ECO:0000313" key="2">
    <source>
        <dbReference type="Proteomes" id="UP000034852"/>
    </source>
</evidence>
<comment type="caution">
    <text evidence="1">The sequence shown here is derived from an EMBL/GenBank/DDBJ whole genome shotgun (WGS) entry which is preliminary data.</text>
</comment>
<organism evidence="1 2">
    <name type="scientific">candidate division WS6 bacterium GW2011_GWA2_37_6</name>
    <dbReference type="NCBI Taxonomy" id="1619087"/>
    <lineage>
        <taxon>Bacteria</taxon>
        <taxon>Candidatus Dojkabacteria</taxon>
    </lineage>
</organism>
<gene>
    <name evidence="1" type="ORF">US52_C0053G0002</name>
</gene>
<proteinExistence type="predicted"/>
<sequence length="58" mass="6840">MASKWAEEKRIKDLYANLQLKRGFVIKPEFNKPGFVFTSVDGNTKYYIDKNGSRRRVK</sequence>
<dbReference type="EMBL" id="LBTH01000053">
    <property type="protein sequence ID" value="KKQ34579.1"/>
    <property type="molecule type" value="Genomic_DNA"/>
</dbReference>